<dbReference type="InterPro" id="IPR053209">
    <property type="entry name" value="Gramillin-biosynth_MTr"/>
</dbReference>
<dbReference type="PaxDb" id="3055-EDP02638"/>
<dbReference type="InParanoid" id="A8IYY9"/>
<dbReference type="OrthoDB" id="265717at2759"/>
<keyword evidence="2" id="KW-1185">Reference proteome</keyword>
<dbReference type="HOGENOM" id="CLU_584450_0_0_1"/>
<dbReference type="EMBL" id="CM008969">
    <property type="protein sequence ID" value="PNW80281.1"/>
    <property type="molecule type" value="Genomic_DNA"/>
</dbReference>
<dbReference type="eggNOG" id="KOG2084">
    <property type="taxonomic scope" value="Eukaryota"/>
</dbReference>
<evidence type="ECO:0000313" key="2">
    <source>
        <dbReference type="Proteomes" id="UP000006906"/>
    </source>
</evidence>
<dbReference type="PANTHER" id="PTHR47643:SF2">
    <property type="entry name" value="TPR DOMAIN PROTEIN (AFU_ORTHOLOGUE AFUA_5G12710)"/>
    <property type="match status" value="1"/>
</dbReference>
<dbReference type="InterPro" id="IPR001214">
    <property type="entry name" value="SET_dom"/>
</dbReference>
<protein>
    <submittedName>
        <fullName evidence="1">Uncharacterized protein</fullName>
    </submittedName>
</protein>
<proteinExistence type="predicted"/>
<dbReference type="AlphaFoldDB" id="A8IYY9"/>
<dbReference type="GO" id="GO:0005634">
    <property type="term" value="C:nucleus"/>
    <property type="evidence" value="ECO:0000318"/>
    <property type="project" value="GO_Central"/>
</dbReference>
<dbReference type="InterPro" id="IPR046341">
    <property type="entry name" value="SET_dom_sf"/>
</dbReference>
<dbReference type="KEGG" id="cre:CHLRE_08g385300v5"/>
<dbReference type="SUPFAM" id="SSF82199">
    <property type="entry name" value="SET domain"/>
    <property type="match status" value="1"/>
</dbReference>
<dbReference type="Proteomes" id="UP000006906">
    <property type="component" value="Chromosome 8"/>
</dbReference>
<evidence type="ECO:0000313" key="1">
    <source>
        <dbReference type="EMBL" id="PNW80281.1"/>
    </source>
</evidence>
<accession>A8IYY9</accession>
<dbReference type="PROSITE" id="PS50280">
    <property type="entry name" value="SET"/>
    <property type="match status" value="1"/>
</dbReference>
<dbReference type="PANTHER" id="PTHR47643">
    <property type="entry name" value="TPR DOMAIN PROTEIN (AFU_ORTHOLOGUE AFUA_5G12710)"/>
    <property type="match status" value="1"/>
</dbReference>
<dbReference type="RefSeq" id="XP_001694205.1">
    <property type="nucleotide sequence ID" value="XM_001694153.3"/>
</dbReference>
<reference evidence="1 2" key="1">
    <citation type="journal article" date="2007" name="Science">
        <title>The Chlamydomonas genome reveals the evolution of key animal and plant functions.</title>
        <authorList>
            <person name="Merchant S.S."/>
            <person name="Prochnik S.E."/>
            <person name="Vallon O."/>
            <person name="Harris E.H."/>
            <person name="Karpowicz S.J."/>
            <person name="Witman G.B."/>
            <person name="Terry A."/>
            <person name="Salamov A."/>
            <person name="Fritz-Laylin L.K."/>
            <person name="Marechal-Drouard L."/>
            <person name="Marshall W.F."/>
            <person name="Qu L.H."/>
            <person name="Nelson D.R."/>
            <person name="Sanderfoot A.A."/>
            <person name="Spalding M.H."/>
            <person name="Kapitonov V.V."/>
            <person name="Ren Q."/>
            <person name="Ferris P."/>
            <person name="Lindquist E."/>
            <person name="Shapiro H."/>
            <person name="Lucas S.M."/>
            <person name="Grimwood J."/>
            <person name="Schmutz J."/>
            <person name="Cardol P."/>
            <person name="Cerutti H."/>
            <person name="Chanfreau G."/>
            <person name="Chen C.L."/>
            <person name="Cognat V."/>
            <person name="Croft M.T."/>
            <person name="Dent R."/>
            <person name="Dutcher S."/>
            <person name="Fernandez E."/>
            <person name="Fukuzawa H."/>
            <person name="Gonzalez-Ballester D."/>
            <person name="Gonzalez-Halphen D."/>
            <person name="Hallmann A."/>
            <person name="Hanikenne M."/>
            <person name="Hippler M."/>
            <person name="Inwood W."/>
            <person name="Jabbari K."/>
            <person name="Kalanon M."/>
            <person name="Kuras R."/>
            <person name="Lefebvre P.A."/>
            <person name="Lemaire S.D."/>
            <person name="Lobanov A.V."/>
            <person name="Lohr M."/>
            <person name="Manuell A."/>
            <person name="Meier I."/>
            <person name="Mets L."/>
            <person name="Mittag M."/>
            <person name="Mittelmeier T."/>
            <person name="Moroney J.V."/>
            <person name="Moseley J."/>
            <person name="Napoli C."/>
            <person name="Nedelcu A.M."/>
            <person name="Niyogi K."/>
            <person name="Novoselov S.V."/>
            <person name="Paulsen I.T."/>
            <person name="Pazour G."/>
            <person name="Purton S."/>
            <person name="Ral J.P."/>
            <person name="Riano-Pachon D.M."/>
            <person name="Riekhof W."/>
            <person name="Rymarquis L."/>
            <person name="Schroda M."/>
            <person name="Stern D."/>
            <person name="Umen J."/>
            <person name="Willows R."/>
            <person name="Wilson N."/>
            <person name="Zimmer S.L."/>
            <person name="Allmer J."/>
            <person name="Balk J."/>
            <person name="Bisova K."/>
            <person name="Chen C.J."/>
            <person name="Elias M."/>
            <person name="Gendler K."/>
            <person name="Hauser C."/>
            <person name="Lamb M.R."/>
            <person name="Ledford H."/>
            <person name="Long J.C."/>
            <person name="Minagawa J."/>
            <person name="Page M.D."/>
            <person name="Pan J."/>
            <person name="Pootakham W."/>
            <person name="Roje S."/>
            <person name="Rose A."/>
            <person name="Stahlberg E."/>
            <person name="Terauchi A.M."/>
            <person name="Yang P."/>
            <person name="Ball S."/>
            <person name="Bowler C."/>
            <person name="Dieckmann C.L."/>
            <person name="Gladyshev V.N."/>
            <person name="Green P."/>
            <person name="Jorgensen R."/>
            <person name="Mayfield S."/>
            <person name="Mueller-Roeber B."/>
            <person name="Rajamani S."/>
            <person name="Sayre R.T."/>
            <person name="Brokstein P."/>
            <person name="Dubchak I."/>
            <person name="Goodstein D."/>
            <person name="Hornick L."/>
            <person name="Huang Y.W."/>
            <person name="Jhaveri J."/>
            <person name="Luo Y."/>
            <person name="Martinez D."/>
            <person name="Ngau W.C."/>
            <person name="Otillar B."/>
            <person name="Poliakov A."/>
            <person name="Porter A."/>
            <person name="Szajkowski L."/>
            <person name="Werner G."/>
            <person name="Zhou K."/>
            <person name="Grigoriev I.V."/>
            <person name="Rokhsar D.S."/>
            <person name="Grossman A.R."/>
        </authorList>
    </citation>
    <scope>NUCLEOTIDE SEQUENCE [LARGE SCALE GENOMIC DNA]</scope>
    <source>
        <strain evidence="2">CC-503</strain>
    </source>
</reference>
<dbReference type="GeneID" id="5719792"/>
<gene>
    <name evidence="1" type="ORF">CHLRE_08g385300v5</name>
</gene>
<dbReference type="Pfam" id="PF00856">
    <property type="entry name" value="SET"/>
    <property type="match status" value="1"/>
</dbReference>
<name>A8IYY9_CHLRE</name>
<sequence length="468" mass="48011">MPARGGGRGVCATATLAAGDLVLVSRPMAYVTSEFGTLPDVEELVASTKCSDLCANQRALLLDLHAGDDIAQEDGDVPGSGATEVVTEERLYGIIGCNSFGEEFTDFASSLARAPPPERSPQQQPGGGGPVQVQVGHLGLWHSFSMLNHSCCPNAVNYVVGDSMCVFAAGHVEQGSELLINYLGAASLRPVEERQAGLAEAYAFSCGCPRCSLELLHGCSSSSNSSAGSMSVSEELQVLLGRCTDRAAELQDILAGPSAPPTPGDQLAALTELCEQAAADLAAAEALMTPAPQLMMQLMQTQQAGPGQAMLWLRAAAYEMYSQRTAIAEAAARCMEAAEAQGAAAAEATEAAAVPSSGAAELTERLWAAAAGALESQLGLVAAVAPHSDLHLFLATKALALAQAAEGRARAREGAGQQSAAAEQVVGSEAALARCCAVVRGRYGRQLSDGTVQRLLEGAAVGLSQVAV</sequence>
<dbReference type="OMA" id="CANQRAL"/>
<organism evidence="1 2">
    <name type="scientific">Chlamydomonas reinhardtii</name>
    <name type="common">Chlamydomonas smithii</name>
    <dbReference type="NCBI Taxonomy" id="3055"/>
    <lineage>
        <taxon>Eukaryota</taxon>
        <taxon>Viridiplantae</taxon>
        <taxon>Chlorophyta</taxon>
        <taxon>core chlorophytes</taxon>
        <taxon>Chlorophyceae</taxon>
        <taxon>CS clade</taxon>
        <taxon>Chlamydomonadales</taxon>
        <taxon>Chlamydomonadaceae</taxon>
        <taxon>Chlamydomonas</taxon>
    </lineage>
</organism>
<dbReference type="Gramene" id="PNW80281">
    <property type="protein sequence ID" value="PNW80281"/>
    <property type="gene ID" value="CHLRE_08g385300v5"/>
</dbReference>
<dbReference type="Gene3D" id="2.170.270.10">
    <property type="entry name" value="SET domain"/>
    <property type="match status" value="1"/>
</dbReference>